<keyword evidence="2" id="KW-1185">Reference proteome</keyword>
<dbReference type="Proteomes" id="UP000010797">
    <property type="component" value="Chromosome"/>
</dbReference>
<reference evidence="2" key="1">
    <citation type="submission" date="2012-02" db="EMBL/GenBank/DDBJ databases">
        <title>Complete sequence of Desulfitobacterium dichloroeliminans LMG P-21439.</title>
        <authorList>
            <person name="Lucas S."/>
            <person name="Han J."/>
            <person name="Lapidus A."/>
            <person name="Cheng J.-F."/>
            <person name="Goodwin L."/>
            <person name="Pitluck S."/>
            <person name="Peters L."/>
            <person name="Ovchinnikova G."/>
            <person name="Teshima H."/>
            <person name="Detter J.C."/>
            <person name="Han C."/>
            <person name="Tapia R."/>
            <person name="Land M."/>
            <person name="Hauser L."/>
            <person name="Kyrpides N."/>
            <person name="Ivanova N."/>
            <person name="Pagani I."/>
            <person name="Kruse T."/>
            <person name="de Vos W.M."/>
            <person name="Boon N."/>
            <person name="Smidt H."/>
            <person name="Woyke T."/>
        </authorList>
    </citation>
    <scope>NUCLEOTIDE SEQUENCE [LARGE SCALE GENOMIC DNA]</scope>
    <source>
        <strain evidence="2">LMG P-21439 / DCA1</strain>
    </source>
</reference>
<proteinExistence type="predicted"/>
<gene>
    <name evidence="1" type="ordered locus">Desdi_3338</name>
</gene>
<name>L0FBY5_DESDL</name>
<protein>
    <submittedName>
        <fullName evidence="1">Uncharacterized protein</fullName>
    </submittedName>
</protein>
<dbReference type="KEGG" id="ddl:Desdi_3338"/>
<dbReference type="RefSeq" id="WP_015263691.1">
    <property type="nucleotide sequence ID" value="NC_019903.1"/>
</dbReference>
<dbReference type="HOGENOM" id="CLU_1683724_0_0_9"/>
<evidence type="ECO:0000313" key="2">
    <source>
        <dbReference type="Proteomes" id="UP000010797"/>
    </source>
</evidence>
<accession>L0FBY5</accession>
<dbReference type="AlphaFoldDB" id="L0FBY5"/>
<dbReference type="STRING" id="871963.Desdi_3338"/>
<dbReference type="EMBL" id="CP003344">
    <property type="protein sequence ID" value="AGA70732.1"/>
    <property type="molecule type" value="Genomic_DNA"/>
</dbReference>
<evidence type="ECO:0000313" key="1">
    <source>
        <dbReference type="EMBL" id="AGA70732.1"/>
    </source>
</evidence>
<sequence>MDYFELNHVKAKVKFKEAIEEVLNELNNVVDGVMFVKARPGQDGHAEVWIDERTSKCLACVDIREIIKFEDLYLFFHESGHVINKHFSDPFTRITIQQDEIINREKEADIYALKKMEELLLKLIGKRRDHKKVEEIIEVTKYRLDSGYEDYLIKKK</sequence>
<organism evidence="1 2">
    <name type="scientific">Desulfitobacterium dichloroeliminans (strain LMG P-21439 / DCA1)</name>
    <dbReference type="NCBI Taxonomy" id="871963"/>
    <lineage>
        <taxon>Bacteria</taxon>
        <taxon>Bacillati</taxon>
        <taxon>Bacillota</taxon>
        <taxon>Clostridia</taxon>
        <taxon>Eubacteriales</taxon>
        <taxon>Desulfitobacteriaceae</taxon>
        <taxon>Desulfitobacterium</taxon>
    </lineage>
</organism>